<reference evidence="2 3" key="1">
    <citation type="submission" date="2018-10" db="EMBL/GenBank/DDBJ databases">
        <title>Streptococcus hillyeri sp. nov., isolated from equine tracheal sample.</title>
        <authorList>
            <person name="Macfadyen A.C."/>
            <person name="Waller A."/>
            <person name="Paterson G.K."/>
        </authorList>
    </citation>
    <scope>NUCLEOTIDE SEQUENCE [LARGE SCALE GENOMIC DNA]</scope>
    <source>
        <strain evidence="2 3">28462</strain>
    </source>
</reference>
<gene>
    <name evidence="2" type="ORF">EAF07_07765</name>
</gene>
<dbReference type="Gene3D" id="3.40.630.30">
    <property type="match status" value="1"/>
</dbReference>
<protein>
    <submittedName>
        <fullName evidence="2">GNAT family N-acetyltransferase</fullName>
    </submittedName>
</protein>
<keyword evidence="2" id="KW-0808">Transferase</keyword>
<organism evidence="2 3">
    <name type="scientific">Streptococcus hillyeri</name>
    <dbReference type="NCBI Taxonomy" id="2282420"/>
    <lineage>
        <taxon>Bacteria</taxon>
        <taxon>Bacillati</taxon>
        <taxon>Bacillota</taxon>
        <taxon>Bacilli</taxon>
        <taxon>Lactobacillales</taxon>
        <taxon>Streptococcaceae</taxon>
        <taxon>Streptococcus</taxon>
    </lineage>
</organism>
<dbReference type="Proteomes" id="UP000279194">
    <property type="component" value="Unassembled WGS sequence"/>
</dbReference>
<keyword evidence="3" id="KW-1185">Reference proteome</keyword>
<dbReference type="InterPro" id="IPR016181">
    <property type="entry name" value="Acyl_CoA_acyltransferase"/>
</dbReference>
<dbReference type="SUPFAM" id="SSF55729">
    <property type="entry name" value="Acyl-CoA N-acyltransferases (Nat)"/>
    <property type="match status" value="1"/>
</dbReference>
<sequence length="145" mass="16836">MKIIEYQDSYRDDLIFMILEAKDALGRIPSINPDLLSIKTSYQDKSDHFWLGIDEKNRVIGSIAYSSLPNSSEVFLHRLFVKPRLKNQGLGSQLLRFAEKHLIAEGKTAIHVHLGQPKEDWRASYSFYPKHGYIFYDDTHLIKIL</sequence>
<dbReference type="InterPro" id="IPR000182">
    <property type="entry name" value="GNAT_dom"/>
</dbReference>
<evidence type="ECO:0000259" key="1">
    <source>
        <dbReference type="PROSITE" id="PS51186"/>
    </source>
</evidence>
<dbReference type="GO" id="GO:0016747">
    <property type="term" value="F:acyltransferase activity, transferring groups other than amino-acyl groups"/>
    <property type="evidence" value="ECO:0007669"/>
    <property type="project" value="InterPro"/>
</dbReference>
<dbReference type="OrthoDB" id="9799681at2"/>
<dbReference type="EMBL" id="RCVM01000016">
    <property type="protein sequence ID" value="RLY02310.1"/>
    <property type="molecule type" value="Genomic_DNA"/>
</dbReference>
<dbReference type="RefSeq" id="WP_121836012.1">
    <property type="nucleotide sequence ID" value="NZ_CP163513.1"/>
</dbReference>
<accession>A0A3L9DUC7</accession>
<dbReference type="PROSITE" id="PS51186">
    <property type="entry name" value="GNAT"/>
    <property type="match status" value="1"/>
</dbReference>
<dbReference type="CDD" id="cd04301">
    <property type="entry name" value="NAT_SF"/>
    <property type="match status" value="1"/>
</dbReference>
<name>A0A3L9DUC7_9STRE</name>
<evidence type="ECO:0000313" key="3">
    <source>
        <dbReference type="Proteomes" id="UP000279194"/>
    </source>
</evidence>
<evidence type="ECO:0000313" key="2">
    <source>
        <dbReference type="EMBL" id="RLY02310.1"/>
    </source>
</evidence>
<comment type="caution">
    <text evidence="2">The sequence shown here is derived from an EMBL/GenBank/DDBJ whole genome shotgun (WGS) entry which is preliminary data.</text>
</comment>
<dbReference type="AlphaFoldDB" id="A0A3L9DUC7"/>
<proteinExistence type="predicted"/>
<dbReference type="Pfam" id="PF00583">
    <property type="entry name" value="Acetyltransf_1"/>
    <property type="match status" value="1"/>
</dbReference>
<feature type="domain" description="N-acetyltransferase" evidence="1">
    <location>
        <begin position="1"/>
        <end position="145"/>
    </location>
</feature>